<organism evidence="1">
    <name type="scientific">Culex pipiens</name>
    <name type="common">House mosquito</name>
    <dbReference type="NCBI Taxonomy" id="7175"/>
    <lineage>
        <taxon>Eukaryota</taxon>
        <taxon>Metazoa</taxon>
        <taxon>Ecdysozoa</taxon>
        <taxon>Arthropoda</taxon>
        <taxon>Hexapoda</taxon>
        <taxon>Insecta</taxon>
        <taxon>Pterygota</taxon>
        <taxon>Neoptera</taxon>
        <taxon>Endopterygota</taxon>
        <taxon>Diptera</taxon>
        <taxon>Nematocera</taxon>
        <taxon>Culicoidea</taxon>
        <taxon>Culicidae</taxon>
        <taxon>Culicinae</taxon>
        <taxon>Culicini</taxon>
        <taxon>Culex</taxon>
        <taxon>Culex</taxon>
    </lineage>
</organism>
<sequence>MQFPVQSTHIKVAFKCSYSTSYPNDCQPQLKMKLKLVTLSLTILCLTATLAAPAERRRVKRQDMEQMKPWMEWGQKWGEVSKLTIQRRKLEEEVVVPFGRRVKYYFNAHSGHDRYHSGRPGSR</sequence>
<dbReference type="EMBL" id="HBUE01126231">
    <property type="protein sequence ID" value="CAG6494881.1"/>
    <property type="molecule type" value="Transcribed_RNA"/>
</dbReference>
<name>A0A8D8CK32_CULPI</name>
<dbReference type="AlphaFoldDB" id="A0A8D8CK32"/>
<accession>A0A8D8CK32</accession>
<proteinExistence type="predicted"/>
<protein>
    <submittedName>
        <fullName evidence="1">(northern house mosquito) hypothetical protein</fullName>
    </submittedName>
</protein>
<reference evidence="1" key="1">
    <citation type="submission" date="2021-05" db="EMBL/GenBank/DDBJ databases">
        <authorList>
            <person name="Alioto T."/>
            <person name="Alioto T."/>
            <person name="Gomez Garrido J."/>
        </authorList>
    </citation>
    <scope>NUCLEOTIDE SEQUENCE</scope>
</reference>
<evidence type="ECO:0000313" key="1">
    <source>
        <dbReference type="EMBL" id="CAG6494881.1"/>
    </source>
</evidence>